<reference evidence="1 3" key="1">
    <citation type="submission" date="2017-04" db="EMBL/GenBank/DDBJ databases">
        <title>Characterization, genome and methylation analysis of a phthalic acid esters degrading strain Sphingobium yanoikuyae SHJ.</title>
        <authorList>
            <person name="Feng L."/>
        </authorList>
    </citation>
    <scope>NUCLEOTIDE SEQUENCE [LARGE SCALE GENOMIC DNA]</scope>
    <source>
        <strain evidence="1 3">SHJ</strain>
    </source>
</reference>
<accession>A0A0J9CXK6</accession>
<organism evidence="1 3">
    <name type="scientific">Sphingobium yanoikuyae</name>
    <name type="common">Sphingomonas yanoikuyae</name>
    <dbReference type="NCBI Taxonomy" id="13690"/>
    <lineage>
        <taxon>Bacteria</taxon>
        <taxon>Pseudomonadati</taxon>
        <taxon>Pseudomonadota</taxon>
        <taxon>Alphaproteobacteria</taxon>
        <taxon>Sphingomonadales</taxon>
        <taxon>Sphingomonadaceae</taxon>
        <taxon>Sphingobium</taxon>
    </lineage>
</organism>
<reference evidence="2" key="2">
    <citation type="submission" date="2022-09" db="EMBL/GenBank/DDBJ databases">
        <title>Intensive care unit water sources are persistently colonized with multi-drug resistant bacteria and are the site of extensive horizontal gene transfer of antibiotic resistance genes.</title>
        <authorList>
            <person name="Diorio-Toth L."/>
        </authorList>
    </citation>
    <scope>NUCLEOTIDE SEQUENCE</scope>
    <source>
        <strain evidence="2">GD03659</strain>
    </source>
</reference>
<dbReference type="Proteomes" id="UP001162318">
    <property type="component" value="Unassembled WGS sequence"/>
</dbReference>
<proteinExistence type="inferred from homology"/>
<evidence type="ECO:0000313" key="2">
    <source>
        <dbReference type="EMBL" id="MDH2129888.1"/>
    </source>
</evidence>
<dbReference type="RefSeq" id="WP_048939033.1">
    <property type="nucleotide sequence ID" value="NZ_CALUBW010000052.1"/>
</dbReference>
<dbReference type="Gene3D" id="3.15.30.10">
    <property type="entry name" value="putative capsid protein of prophage domain like"/>
    <property type="match status" value="1"/>
</dbReference>
<evidence type="ECO:0000313" key="3">
    <source>
        <dbReference type="Proteomes" id="UP000037029"/>
    </source>
</evidence>
<dbReference type="EMBL" id="CP020925">
    <property type="protein sequence ID" value="ATP20391.1"/>
    <property type="molecule type" value="Genomic_DNA"/>
</dbReference>
<gene>
    <name evidence="1" type="ORF">BV87_19760</name>
    <name evidence="2" type="ORF">N5J77_02035</name>
</gene>
<protein>
    <submittedName>
        <fullName evidence="1">Major capsid protein</fullName>
    </submittedName>
</protein>
<dbReference type="EMBL" id="JAOCKX010000002">
    <property type="protein sequence ID" value="MDH2129888.1"/>
    <property type="molecule type" value="Genomic_DNA"/>
</dbReference>
<name>A0A0J9CXK6_SPHYA</name>
<sequence length="344" mass="38008">MEDDLLYGTDELMDIIEPLFIPGNFLLKLAFPGIMEFTTEQVSFDRVIDDMRLAPWVSPLAPGKIMQPRGFQRESLIPGYLKPKNAITGKEVLKRMPGEPLGGDRSPADRRALTMVKYMTDHRTYIERRLEWMASSILRTGAVVIVGDDYPSTRVDYARDADLTKTLLTTDRWGETGVSPYDDVDAWIGEVADTSGAAVNVVVMDAQAWNFYQADPKTEKALDRTLGQTASITLGLTPALPGSPVYKGNIGNVEFYVYNDTYEGDNGVKASLLPAYTVILVSQGGIEGSQLFGSILDPRNNYEAARYFAKNWIDEDPAGEFVMTQSAPILAPKRINASACVTVR</sequence>
<evidence type="ECO:0000313" key="1">
    <source>
        <dbReference type="EMBL" id="ATP20391.1"/>
    </source>
</evidence>
<dbReference type="AlphaFoldDB" id="A0A0J9CXK6"/>
<dbReference type="Gene3D" id="3.30.1930.10">
    <property type="entry name" value="capsid protein of prophage domain"/>
    <property type="match status" value="1"/>
</dbReference>
<dbReference type="HAMAP" id="MF_04133">
    <property type="entry name" value="CAPSID_LAMBDA"/>
    <property type="match status" value="1"/>
</dbReference>
<dbReference type="Proteomes" id="UP000037029">
    <property type="component" value="Chromosome"/>
</dbReference>
<dbReference type="Pfam" id="PF03864">
    <property type="entry name" value="Phage_cap_E"/>
    <property type="match status" value="1"/>
</dbReference>
<dbReference type="InterPro" id="IPR005564">
    <property type="entry name" value="Major_capsid_GpE"/>
</dbReference>